<dbReference type="Proteomes" id="UP000824159">
    <property type="component" value="Unassembled WGS sequence"/>
</dbReference>
<sequence>MSVKDELLFDFAVNMPRVLVTKHTAVLDNVRKLMTLTDSEIVVLNGLGYTSLAGKNFVVTSLNDDRMIVAGEVDEIRFFKALQEDKDRGDQSFSSDK</sequence>
<gene>
    <name evidence="1" type="ORF">IAD12_02765</name>
</gene>
<protein>
    <submittedName>
        <fullName evidence="1">YabP/YqfC family sporulation protein</fullName>
    </submittedName>
</protein>
<evidence type="ECO:0000313" key="1">
    <source>
        <dbReference type="EMBL" id="HIT99159.1"/>
    </source>
</evidence>
<proteinExistence type="predicted"/>
<evidence type="ECO:0000313" key="2">
    <source>
        <dbReference type="Proteomes" id="UP000824159"/>
    </source>
</evidence>
<reference evidence="1" key="2">
    <citation type="journal article" date="2021" name="PeerJ">
        <title>Extensive microbial diversity within the chicken gut microbiome revealed by metagenomics and culture.</title>
        <authorList>
            <person name="Gilroy R."/>
            <person name="Ravi A."/>
            <person name="Getino M."/>
            <person name="Pursley I."/>
            <person name="Horton D.L."/>
            <person name="Alikhan N.F."/>
            <person name="Baker D."/>
            <person name="Gharbi K."/>
            <person name="Hall N."/>
            <person name="Watson M."/>
            <person name="Adriaenssens E.M."/>
            <person name="Foster-Nyarko E."/>
            <person name="Jarju S."/>
            <person name="Secka A."/>
            <person name="Antonio M."/>
            <person name="Oren A."/>
            <person name="Chaudhuri R.R."/>
            <person name="La Ragione R."/>
            <person name="Hildebrand F."/>
            <person name="Pallen M.J."/>
        </authorList>
    </citation>
    <scope>NUCLEOTIDE SEQUENCE</scope>
    <source>
        <strain evidence="1">CHK176-22527</strain>
    </source>
</reference>
<accession>A0A9D1HCN3</accession>
<organism evidence="1 2">
    <name type="scientific">Candidatus Allocopromorpha excrementavium</name>
    <dbReference type="NCBI Taxonomy" id="2840741"/>
    <lineage>
        <taxon>Bacteria</taxon>
        <taxon>Bacillati</taxon>
        <taxon>Bacillota</taxon>
        <taxon>Clostridia</taxon>
        <taxon>Eubacteriales</taxon>
        <taxon>Eubacteriaceae</taxon>
        <taxon>Eubacteriaceae incertae sedis</taxon>
        <taxon>Candidatus Allocopromorpha</taxon>
    </lineage>
</organism>
<dbReference type="Pfam" id="PF07873">
    <property type="entry name" value="YabP"/>
    <property type="match status" value="1"/>
</dbReference>
<comment type="caution">
    <text evidence="1">The sequence shown here is derived from an EMBL/GenBank/DDBJ whole genome shotgun (WGS) entry which is preliminary data.</text>
</comment>
<name>A0A9D1HCN3_9FIRM</name>
<dbReference type="InterPro" id="IPR022476">
    <property type="entry name" value="Spore_YabP/YqfC"/>
</dbReference>
<dbReference type="EMBL" id="DVLX01000028">
    <property type="protein sequence ID" value="HIT99159.1"/>
    <property type="molecule type" value="Genomic_DNA"/>
</dbReference>
<dbReference type="AlphaFoldDB" id="A0A9D1HCN3"/>
<reference evidence="1" key="1">
    <citation type="submission" date="2020-10" db="EMBL/GenBank/DDBJ databases">
        <authorList>
            <person name="Gilroy R."/>
        </authorList>
    </citation>
    <scope>NUCLEOTIDE SEQUENCE</scope>
    <source>
        <strain evidence="1">CHK176-22527</strain>
    </source>
</reference>